<feature type="compositionally biased region" description="Basic and acidic residues" evidence="1">
    <location>
        <begin position="43"/>
        <end position="58"/>
    </location>
</feature>
<reference evidence="2 3" key="1">
    <citation type="submission" date="2024-02" db="EMBL/GenBank/DDBJ databases">
        <title>A draft genome for the cacao thread blight pathogen Marasmius crinis-equi.</title>
        <authorList>
            <person name="Cohen S.P."/>
            <person name="Baruah I.K."/>
            <person name="Amoako-Attah I."/>
            <person name="Bukari Y."/>
            <person name="Meinhardt L.W."/>
            <person name="Bailey B.A."/>
        </authorList>
    </citation>
    <scope>NUCLEOTIDE SEQUENCE [LARGE SCALE GENOMIC DNA]</scope>
    <source>
        <strain evidence="2 3">GH-76</strain>
    </source>
</reference>
<sequence length="191" mass="20908">MASEPTKNTPTNNSPYAKAATGTGKRPPEDRSQSRASLLTSRSDGRSSQDIDNLDAKPKSHLGPGASLKNGPGYAPQVAAGTDKIIEHASRSDLDRWDTGGEKMVKPAANTEARGDSQAESLDRNEEDRPYINESPTLVDPKPTLEESWKTVIKEVVDIDDVQYKDWDDDINTLLVFVSLLLQLLVQTLTF</sequence>
<comment type="caution">
    <text evidence="2">The sequence shown here is derived from an EMBL/GenBank/DDBJ whole genome shotgun (WGS) entry which is preliminary data.</text>
</comment>
<protein>
    <submittedName>
        <fullName evidence="2">Uncharacterized protein</fullName>
    </submittedName>
</protein>
<feature type="region of interest" description="Disordered" evidence="1">
    <location>
        <begin position="1"/>
        <end position="143"/>
    </location>
</feature>
<feature type="compositionally biased region" description="Basic and acidic residues" evidence="1">
    <location>
        <begin position="113"/>
        <end position="131"/>
    </location>
</feature>
<dbReference type="Proteomes" id="UP001465976">
    <property type="component" value="Unassembled WGS sequence"/>
</dbReference>
<keyword evidence="3" id="KW-1185">Reference proteome</keyword>
<evidence type="ECO:0000256" key="1">
    <source>
        <dbReference type="SAM" id="MobiDB-lite"/>
    </source>
</evidence>
<evidence type="ECO:0000313" key="3">
    <source>
        <dbReference type="Proteomes" id="UP001465976"/>
    </source>
</evidence>
<feature type="compositionally biased region" description="Basic and acidic residues" evidence="1">
    <location>
        <begin position="84"/>
        <end position="105"/>
    </location>
</feature>
<evidence type="ECO:0000313" key="2">
    <source>
        <dbReference type="EMBL" id="KAL0577435.1"/>
    </source>
</evidence>
<accession>A0ABR3FPR1</accession>
<gene>
    <name evidence="2" type="ORF">V5O48_004545</name>
</gene>
<feature type="compositionally biased region" description="Polar residues" evidence="1">
    <location>
        <begin position="1"/>
        <end position="15"/>
    </location>
</feature>
<organism evidence="2 3">
    <name type="scientific">Marasmius crinis-equi</name>
    <dbReference type="NCBI Taxonomy" id="585013"/>
    <lineage>
        <taxon>Eukaryota</taxon>
        <taxon>Fungi</taxon>
        <taxon>Dikarya</taxon>
        <taxon>Basidiomycota</taxon>
        <taxon>Agaricomycotina</taxon>
        <taxon>Agaricomycetes</taxon>
        <taxon>Agaricomycetidae</taxon>
        <taxon>Agaricales</taxon>
        <taxon>Marasmiineae</taxon>
        <taxon>Marasmiaceae</taxon>
        <taxon>Marasmius</taxon>
    </lineage>
</organism>
<proteinExistence type="predicted"/>
<dbReference type="EMBL" id="JBAHYK010000155">
    <property type="protein sequence ID" value="KAL0577435.1"/>
    <property type="molecule type" value="Genomic_DNA"/>
</dbReference>
<name>A0ABR3FPR1_9AGAR</name>